<dbReference type="Proteomes" id="UP000219036">
    <property type="component" value="Unassembled WGS sequence"/>
</dbReference>
<dbReference type="EMBL" id="OBEI01000003">
    <property type="protein sequence ID" value="SNZ07739.1"/>
    <property type="molecule type" value="Genomic_DNA"/>
</dbReference>
<evidence type="ECO:0000313" key="2">
    <source>
        <dbReference type="Proteomes" id="UP000219036"/>
    </source>
</evidence>
<reference evidence="2" key="1">
    <citation type="submission" date="2017-09" db="EMBL/GenBank/DDBJ databases">
        <authorList>
            <person name="Varghese N."/>
            <person name="Submissions S."/>
        </authorList>
    </citation>
    <scope>NUCLEOTIDE SEQUENCE [LARGE SCALE GENOMIC DNA]</scope>
    <source>
        <strain evidence="2">DSM 15103</strain>
    </source>
</reference>
<organism evidence="1 2">
    <name type="scientific">Persephonella hydrogeniphila</name>
    <dbReference type="NCBI Taxonomy" id="198703"/>
    <lineage>
        <taxon>Bacteria</taxon>
        <taxon>Pseudomonadati</taxon>
        <taxon>Aquificota</taxon>
        <taxon>Aquificia</taxon>
        <taxon>Aquificales</taxon>
        <taxon>Hydrogenothermaceae</taxon>
        <taxon>Persephonella</taxon>
    </lineage>
</organism>
<accession>A0A285NE66</accession>
<name>A0A285NE66_9AQUI</name>
<dbReference type="RefSeq" id="WP_097000170.1">
    <property type="nucleotide sequence ID" value="NZ_OBEI01000003.1"/>
</dbReference>
<keyword evidence="2" id="KW-1185">Reference proteome</keyword>
<proteinExistence type="predicted"/>
<dbReference type="AlphaFoldDB" id="A0A285NE66"/>
<sequence>MLKFIPVDEFIRKTKTDRMTFYRRKFGFKYLTVKLKQEFILVEIKNNKIKAVDPSIIKEFQQFFSN</sequence>
<protein>
    <submittedName>
        <fullName evidence="1">Uncharacterized protein</fullName>
    </submittedName>
</protein>
<evidence type="ECO:0000313" key="1">
    <source>
        <dbReference type="EMBL" id="SNZ07739.1"/>
    </source>
</evidence>
<gene>
    <name evidence="1" type="ORF">SAMN06265182_0993</name>
</gene>